<reference evidence="4" key="3">
    <citation type="submission" date="2021-02" db="UniProtKB">
        <authorList>
            <consortium name="EnsemblMetazoa"/>
        </authorList>
    </citation>
    <scope>IDENTIFICATION</scope>
    <source>
        <strain evidence="4">USDA</strain>
    </source>
</reference>
<dbReference type="Proteomes" id="UP000009046">
    <property type="component" value="Unassembled WGS sequence"/>
</dbReference>
<keyword evidence="2" id="KW-0812">Transmembrane</keyword>
<dbReference type="VEuPathDB" id="VectorBase:PHUM383030"/>
<feature type="compositionally biased region" description="Low complexity" evidence="1">
    <location>
        <begin position="22"/>
        <end position="36"/>
    </location>
</feature>
<keyword evidence="5" id="KW-1185">Reference proteome</keyword>
<feature type="transmembrane region" description="Helical" evidence="2">
    <location>
        <begin position="38"/>
        <end position="55"/>
    </location>
</feature>
<keyword evidence="2" id="KW-1133">Transmembrane helix</keyword>
<dbReference type="EnsemblMetazoa" id="PHUM383030-RA">
    <property type="protein sequence ID" value="PHUM383030-PA"/>
    <property type="gene ID" value="PHUM383030"/>
</dbReference>
<dbReference type="KEGG" id="phu:Phum_PHUM383030"/>
<dbReference type="EMBL" id="DS235440">
    <property type="protein sequence ID" value="EEB15729.1"/>
    <property type="molecule type" value="Genomic_DNA"/>
</dbReference>
<name>E0VQS3_PEDHC</name>
<dbReference type="HOGENOM" id="CLU_2834216_0_0_1"/>
<gene>
    <name evidence="4" type="primary">8237259</name>
    <name evidence="3" type="ORF">Phum_PHUM383030</name>
</gene>
<dbReference type="AlphaFoldDB" id="E0VQS3"/>
<keyword evidence="2" id="KW-0472">Membrane</keyword>
<accession>E0VQS3</accession>
<dbReference type="EMBL" id="AAZO01004479">
    <property type="status" value="NOT_ANNOTATED_CDS"/>
    <property type="molecule type" value="Genomic_DNA"/>
</dbReference>
<evidence type="ECO:0000256" key="2">
    <source>
        <dbReference type="SAM" id="Phobius"/>
    </source>
</evidence>
<sequence length="66" mass="7636">MSEEKWMENSVQEKPAAMQHGSKNSSTSIQSSSSSSSFKKIVILTFLIIFLFRSFENNHVKNYDFR</sequence>
<evidence type="ECO:0000256" key="1">
    <source>
        <dbReference type="SAM" id="MobiDB-lite"/>
    </source>
</evidence>
<dbReference type="CTD" id="8237259"/>
<evidence type="ECO:0000313" key="3">
    <source>
        <dbReference type="EMBL" id="EEB15729.1"/>
    </source>
</evidence>
<evidence type="ECO:0000313" key="5">
    <source>
        <dbReference type="Proteomes" id="UP000009046"/>
    </source>
</evidence>
<feature type="region of interest" description="Disordered" evidence="1">
    <location>
        <begin position="1"/>
        <end position="36"/>
    </location>
</feature>
<protein>
    <submittedName>
        <fullName evidence="3 4">Uncharacterized protein</fullName>
    </submittedName>
</protein>
<reference evidence="3" key="2">
    <citation type="submission" date="2007-04" db="EMBL/GenBank/DDBJ databases">
        <title>The genome of the human body louse.</title>
        <authorList>
            <consortium name="The Human Body Louse Genome Consortium"/>
            <person name="Kirkness E."/>
            <person name="Walenz B."/>
            <person name="Hass B."/>
            <person name="Bruggner R."/>
            <person name="Strausberg R."/>
        </authorList>
    </citation>
    <scope>NUCLEOTIDE SEQUENCE</scope>
    <source>
        <strain evidence="3">USDA</strain>
    </source>
</reference>
<dbReference type="RefSeq" id="XP_002428467.1">
    <property type="nucleotide sequence ID" value="XM_002428422.1"/>
</dbReference>
<reference evidence="3" key="1">
    <citation type="submission" date="2007-04" db="EMBL/GenBank/DDBJ databases">
        <title>Annotation of Pediculus humanus corporis strain USDA.</title>
        <authorList>
            <person name="Kirkness E."/>
            <person name="Hannick L."/>
            <person name="Hass B."/>
            <person name="Bruggner R."/>
            <person name="Lawson D."/>
            <person name="Bidwell S."/>
            <person name="Joardar V."/>
            <person name="Caler E."/>
            <person name="Walenz B."/>
            <person name="Inman J."/>
            <person name="Schobel S."/>
            <person name="Galinsky K."/>
            <person name="Amedeo P."/>
            <person name="Strausberg R."/>
        </authorList>
    </citation>
    <scope>NUCLEOTIDE SEQUENCE</scope>
    <source>
        <strain evidence="3">USDA</strain>
    </source>
</reference>
<organism>
    <name type="scientific">Pediculus humanus subsp. corporis</name>
    <name type="common">Body louse</name>
    <dbReference type="NCBI Taxonomy" id="121224"/>
    <lineage>
        <taxon>Eukaryota</taxon>
        <taxon>Metazoa</taxon>
        <taxon>Ecdysozoa</taxon>
        <taxon>Arthropoda</taxon>
        <taxon>Hexapoda</taxon>
        <taxon>Insecta</taxon>
        <taxon>Pterygota</taxon>
        <taxon>Neoptera</taxon>
        <taxon>Paraneoptera</taxon>
        <taxon>Psocodea</taxon>
        <taxon>Troctomorpha</taxon>
        <taxon>Phthiraptera</taxon>
        <taxon>Anoplura</taxon>
        <taxon>Pediculidae</taxon>
        <taxon>Pediculus</taxon>
    </lineage>
</organism>
<evidence type="ECO:0000313" key="4">
    <source>
        <dbReference type="EnsemblMetazoa" id="PHUM383030-PA"/>
    </source>
</evidence>
<dbReference type="InParanoid" id="E0VQS3"/>
<dbReference type="GeneID" id="8237259"/>
<proteinExistence type="predicted"/>